<evidence type="ECO:0000256" key="1">
    <source>
        <dbReference type="SAM" id="MobiDB-lite"/>
    </source>
</evidence>
<dbReference type="Gene3D" id="1.10.101.10">
    <property type="entry name" value="PGBD-like superfamily/PGBD"/>
    <property type="match status" value="6"/>
</dbReference>
<comment type="caution">
    <text evidence="3">The sequence shown here is derived from an EMBL/GenBank/DDBJ whole genome shotgun (WGS) entry which is preliminary data.</text>
</comment>
<feature type="domain" description="Peptidoglycan binding-like" evidence="2">
    <location>
        <begin position="625"/>
        <end position="684"/>
    </location>
</feature>
<name>A0ABV1GEI2_9FIRM</name>
<feature type="domain" description="Peptidoglycan binding-like" evidence="2">
    <location>
        <begin position="340"/>
        <end position="400"/>
    </location>
</feature>
<dbReference type="InterPro" id="IPR036365">
    <property type="entry name" value="PGBD-like_sf"/>
</dbReference>
<dbReference type="InterPro" id="IPR036366">
    <property type="entry name" value="PGBDSf"/>
</dbReference>
<sequence length="879" mass="96670">MEQATIQNTGTGMLQFRSYTASEAYPVPDVQVTVTFSDGTRTQLSTGSTALSQAISISCPPKALSLEPQSTTLPYATCDIHAEKQGYLPVDVKGVQIFDTITSLQPLDMIPSVDQNGARLLTEPLEDTLVPVHKLFAGGPSSGQSPITECRARVLSTPVIPNKITVHLGRPAASAQNVTVSFRDYIKNVASSEIYPTWPEQALRANIHAQISLALNRVFTEWYKSKGYNFQITNSTSYDQYYVHGRDIFEPMDRIVDEIFNTYVRRPGTIDPYFTEYCDGKSVTCRGMKQWGTVTLAESGKTALEILKYYYGNNLEIVRTDNIADIPESYPGTPLRIGSTGDTVRTIQRQLNRISKDYPSFGTLEVDGVYGQSTADVVKKFQKQFGLTQDGVVGRSTWYQISYIYVAVKKLAELTSEGEQPTGGLVSGTFPGTLRVGSTGDTVEQVQFWLNTVADYVPSIPKVNVDGIFGAATQAAVRAFQTHYGLTVDGIVGRATWDTLYGEYRSIQEDVAPPGVTQPGQYPGTPLRTGSRGNEVKQMQFYLRIIARSNKNIPSINADGIFGAATQAAVRAFQSAYGLSVDGVVGPLTWNKIYEVYTDLINGLLTSDQRPGVYPGTPLRVGSTGRAVKEVQYYLYLLSAYFPEIPVIAYDGVFGAATEKAVRAYQQLFGLTVDGIVGRATWDSIYQRFTTLRNVDGPMLNLRVLAYPGYDLQEGSQGEIVKFVQFMLAYIGVFYDPILPIDGLTGVYGPETAASVRSFQQEFSLPQTGVMDETTWNTMVIIYLSLAADPTGVDRPVGEYPGYVLAFGSAGSAVLELQQFMNEIASRFCAGWFVPENGIVGETTYNAVKEFQKGFGLPVTGLVDRLTWDTIYDYYLMEE</sequence>
<feature type="region of interest" description="Disordered" evidence="1">
    <location>
        <begin position="511"/>
        <end position="531"/>
    </location>
</feature>
<accession>A0ABV1GEI2</accession>
<dbReference type="RefSeq" id="WP_349215625.1">
    <property type="nucleotide sequence ID" value="NZ_JBBMFA010000082.1"/>
</dbReference>
<feature type="domain" description="Peptidoglycan binding-like" evidence="2">
    <location>
        <begin position="717"/>
        <end position="779"/>
    </location>
</feature>
<proteinExistence type="predicted"/>
<reference evidence="3 4" key="1">
    <citation type="submission" date="2024-03" db="EMBL/GenBank/DDBJ databases">
        <title>Human intestinal bacterial collection.</title>
        <authorList>
            <person name="Pauvert C."/>
            <person name="Hitch T.C.A."/>
            <person name="Clavel T."/>
        </authorList>
    </citation>
    <scope>NUCLEOTIDE SEQUENCE [LARGE SCALE GENOMIC DNA]</scope>
    <source>
        <strain evidence="3 4">CLA-JM-H11</strain>
    </source>
</reference>
<evidence type="ECO:0000259" key="2">
    <source>
        <dbReference type="Pfam" id="PF01471"/>
    </source>
</evidence>
<dbReference type="PANTHER" id="PTHR41533:SF1">
    <property type="entry name" value="L,D-TRANSPEPTIDASE YCBB-RELATED"/>
    <property type="match status" value="1"/>
</dbReference>
<feature type="domain" description="Peptidoglycan binding-like" evidence="2">
    <location>
        <begin position="439"/>
        <end position="500"/>
    </location>
</feature>
<dbReference type="InterPro" id="IPR002477">
    <property type="entry name" value="Peptidoglycan-bd-like"/>
</dbReference>
<feature type="domain" description="Peptidoglycan binding-like" evidence="2">
    <location>
        <begin position="811"/>
        <end position="870"/>
    </location>
</feature>
<dbReference type="SUPFAM" id="SSF47090">
    <property type="entry name" value="PGBD-like"/>
    <property type="match status" value="6"/>
</dbReference>
<organism evidence="3 4">
    <name type="scientific">Ruthenibacterium intestinale</name>
    <dbReference type="NCBI Taxonomy" id="3133163"/>
    <lineage>
        <taxon>Bacteria</taxon>
        <taxon>Bacillati</taxon>
        <taxon>Bacillota</taxon>
        <taxon>Clostridia</taxon>
        <taxon>Eubacteriales</taxon>
        <taxon>Oscillospiraceae</taxon>
        <taxon>Ruthenibacterium</taxon>
    </lineage>
</organism>
<gene>
    <name evidence="3" type="ORF">WMO24_06975</name>
</gene>
<keyword evidence="4" id="KW-1185">Reference proteome</keyword>
<protein>
    <submittedName>
        <fullName evidence="3">Peptidoglycan-binding protein</fullName>
    </submittedName>
</protein>
<dbReference type="Pfam" id="PF01471">
    <property type="entry name" value="PG_binding_1"/>
    <property type="match status" value="6"/>
</dbReference>
<feature type="domain" description="Peptidoglycan binding-like" evidence="2">
    <location>
        <begin position="532"/>
        <end position="593"/>
    </location>
</feature>
<evidence type="ECO:0000313" key="4">
    <source>
        <dbReference type="Proteomes" id="UP001477672"/>
    </source>
</evidence>
<dbReference type="EMBL" id="JBBMFA010000082">
    <property type="protein sequence ID" value="MEQ2520171.1"/>
    <property type="molecule type" value="Genomic_DNA"/>
</dbReference>
<dbReference type="InterPro" id="IPR052905">
    <property type="entry name" value="LD-transpeptidase_YkuD-like"/>
</dbReference>
<evidence type="ECO:0000313" key="3">
    <source>
        <dbReference type="EMBL" id="MEQ2520171.1"/>
    </source>
</evidence>
<dbReference type="PANTHER" id="PTHR41533">
    <property type="entry name" value="L,D-TRANSPEPTIDASE HI_1667-RELATED"/>
    <property type="match status" value="1"/>
</dbReference>
<dbReference type="Proteomes" id="UP001477672">
    <property type="component" value="Unassembled WGS sequence"/>
</dbReference>